<dbReference type="RefSeq" id="WP_123714240.1">
    <property type="nucleotide sequence ID" value="NZ_RKHR01000011.1"/>
</dbReference>
<name>A0A3N2D5M5_9GAMM</name>
<dbReference type="SUPFAM" id="SSF52980">
    <property type="entry name" value="Restriction endonuclease-like"/>
    <property type="match status" value="1"/>
</dbReference>
<dbReference type="PANTHER" id="PTHR34039:SF1">
    <property type="entry name" value="UPF0102 PROTEIN YRAN"/>
    <property type="match status" value="1"/>
</dbReference>
<dbReference type="OrthoDB" id="9794876at2"/>
<dbReference type="Proteomes" id="UP000275394">
    <property type="component" value="Unassembled WGS sequence"/>
</dbReference>
<dbReference type="CDD" id="cd20736">
    <property type="entry name" value="PoNe_Nuclease"/>
    <property type="match status" value="1"/>
</dbReference>
<dbReference type="Pfam" id="PF02021">
    <property type="entry name" value="UPF0102"/>
    <property type="match status" value="1"/>
</dbReference>
<dbReference type="GO" id="GO:0004519">
    <property type="term" value="F:endonuclease activity"/>
    <property type="evidence" value="ECO:0007669"/>
    <property type="project" value="UniProtKB-KW"/>
</dbReference>
<evidence type="ECO:0000256" key="1">
    <source>
        <dbReference type="ARBA" id="ARBA00006738"/>
    </source>
</evidence>
<keyword evidence="3" id="KW-0378">Hydrolase</keyword>
<evidence type="ECO:0000313" key="3">
    <source>
        <dbReference type="EMBL" id="ROR94794.1"/>
    </source>
</evidence>
<evidence type="ECO:0000313" key="4">
    <source>
        <dbReference type="Proteomes" id="UP000275394"/>
    </source>
</evidence>
<dbReference type="EMBL" id="RKHR01000011">
    <property type="protein sequence ID" value="ROR94794.1"/>
    <property type="molecule type" value="Genomic_DNA"/>
</dbReference>
<sequence length="128" mass="14813">MFKDELHSSNRDPYEGAAEQYLRTKGLVLIERNFSVPCGEIDLIMSDKKHTIIFIEVKYRKHSSYGSGFDAVTKRKQDKLSKAANYFLLSHKLINHASCRFDIVSVSRQQGSNELTFDWLINAFEQSY</sequence>
<dbReference type="AlphaFoldDB" id="A0A3N2D5M5"/>
<dbReference type="GO" id="GO:0003676">
    <property type="term" value="F:nucleic acid binding"/>
    <property type="evidence" value="ECO:0007669"/>
    <property type="project" value="InterPro"/>
</dbReference>
<gene>
    <name evidence="3" type="ORF">EDC56_3938</name>
</gene>
<comment type="caution">
    <text evidence="3">The sequence shown here is derived from an EMBL/GenBank/DDBJ whole genome shotgun (WGS) entry which is preliminary data.</text>
</comment>
<dbReference type="HAMAP" id="MF_00048">
    <property type="entry name" value="UPF0102"/>
    <property type="match status" value="1"/>
</dbReference>
<accession>A0A3N2D5M5</accession>
<keyword evidence="3" id="KW-0255">Endonuclease</keyword>
<dbReference type="NCBIfam" id="NF009150">
    <property type="entry name" value="PRK12497.1-3"/>
    <property type="match status" value="1"/>
</dbReference>
<evidence type="ECO:0000256" key="2">
    <source>
        <dbReference type="HAMAP-Rule" id="MF_00048"/>
    </source>
</evidence>
<dbReference type="InterPro" id="IPR011856">
    <property type="entry name" value="tRNA_endonuc-like_dom_sf"/>
</dbReference>
<dbReference type="InterPro" id="IPR003509">
    <property type="entry name" value="UPF0102_YraN-like"/>
</dbReference>
<dbReference type="PANTHER" id="PTHR34039">
    <property type="entry name" value="UPF0102 PROTEIN YRAN"/>
    <property type="match status" value="1"/>
</dbReference>
<dbReference type="NCBIfam" id="TIGR00252">
    <property type="entry name" value="YraN family protein"/>
    <property type="match status" value="1"/>
</dbReference>
<reference evidence="3 4" key="1">
    <citation type="submission" date="2018-11" db="EMBL/GenBank/DDBJ databases">
        <title>Genomic Encyclopedia of Type Strains, Phase IV (KMG-IV): sequencing the most valuable type-strain genomes for metagenomic binning, comparative biology and taxonomic classification.</title>
        <authorList>
            <person name="Goeker M."/>
        </authorList>
    </citation>
    <scope>NUCLEOTIDE SEQUENCE [LARGE SCALE GENOMIC DNA]</scope>
    <source>
        <strain evidence="3 4">DSM 100316</strain>
    </source>
</reference>
<comment type="similarity">
    <text evidence="1 2">Belongs to the UPF0102 family.</text>
</comment>
<dbReference type="Gene3D" id="3.40.1350.10">
    <property type="match status" value="1"/>
</dbReference>
<protein>
    <recommendedName>
        <fullName evidence="2">UPF0102 protein EDC56_3938</fullName>
    </recommendedName>
</protein>
<keyword evidence="3" id="KW-0540">Nuclease</keyword>
<keyword evidence="4" id="KW-1185">Reference proteome</keyword>
<dbReference type="InterPro" id="IPR011335">
    <property type="entry name" value="Restrct_endonuc-II-like"/>
</dbReference>
<organism evidence="3 4">
    <name type="scientific">Sinobacterium caligoides</name>
    <dbReference type="NCBI Taxonomy" id="933926"/>
    <lineage>
        <taxon>Bacteria</taxon>
        <taxon>Pseudomonadati</taxon>
        <taxon>Pseudomonadota</taxon>
        <taxon>Gammaproteobacteria</taxon>
        <taxon>Cellvibrionales</taxon>
        <taxon>Spongiibacteraceae</taxon>
        <taxon>Sinobacterium</taxon>
    </lineage>
</organism>
<proteinExistence type="inferred from homology"/>